<feature type="binding site" description="covalent" evidence="9">
    <location>
        <position position="326"/>
    </location>
    <ligand>
        <name>heme c</name>
        <dbReference type="ChEBI" id="CHEBI:61717"/>
        <label>3</label>
    </ligand>
</feature>
<dbReference type="InterPro" id="IPR051459">
    <property type="entry name" value="Cytochrome_c-type_DH"/>
</dbReference>
<feature type="binding site" description="axial binding residue" evidence="10">
    <location>
        <position position="65"/>
    </location>
    <ligand>
        <name>heme c</name>
        <dbReference type="ChEBI" id="CHEBI:61717"/>
        <label>1</label>
    </ligand>
    <ligandPart>
        <name>Fe</name>
        <dbReference type="ChEBI" id="CHEBI:18248"/>
    </ligandPart>
</feature>
<feature type="domain" description="Cytochrome c" evidence="11">
    <location>
        <begin position="47"/>
        <end position="149"/>
    </location>
</feature>
<dbReference type="SUPFAM" id="SSF46626">
    <property type="entry name" value="Cytochrome c"/>
    <property type="match status" value="3"/>
</dbReference>
<dbReference type="InterPro" id="IPR009056">
    <property type="entry name" value="Cyt_c-like_dom"/>
</dbReference>
<keyword evidence="4 10" id="KW-0479">Metal-binding</keyword>
<dbReference type="PANTHER" id="PTHR35008">
    <property type="entry name" value="BLL4482 PROTEIN-RELATED"/>
    <property type="match status" value="1"/>
</dbReference>
<evidence type="ECO:0000256" key="3">
    <source>
        <dbReference type="ARBA" id="ARBA00022617"/>
    </source>
</evidence>
<dbReference type="Proteomes" id="UP000050297">
    <property type="component" value="Unassembled WGS sequence"/>
</dbReference>
<dbReference type="GO" id="GO:0009055">
    <property type="term" value="F:electron transfer activity"/>
    <property type="evidence" value="ECO:0007669"/>
    <property type="project" value="InterPro"/>
</dbReference>
<comment type="cofactor">
    <cofactor evidence="9">
        <name>heme c</name>
        <dbReference type="ChEBI" id="CHEBI:61717"/>
    </cofactor>
    <text evidence="9">Binds 3 heme c groups covalently per subunit.</text>
</comment>
<dbReference type="PIRSF" id="PIRSF000018">
    <property type="entry name" value="Mb_ADH_cyt_c"/>
    <property type="match status" value="1"/>
</dbReference>
<dbReference type="PROSITE" id="PS51007">
    <property type="entry name" value="CYTC"/>
    <property type="match status" value="3"/>
</dbReference>
<evidence type="ECO:0000313" key="13">
    <source>
        <dbReference type="Proteomes" id="UP000050297"/>
    </source>
</evidence>
<comment type="subcellular location">
    <subcellularLocation>
        <location evidence="1">Cell membrane</location>
    </subcellularLocation>
</comment>
<evidence type="ECO:0000256" key="1">
    <source>
        <dbReference type="ARBA" id="ARBA00004236"/>
    </source>
</evidence>
<accession>A0A0L8IQQ1</accession>
<feature type="binding site" description="axial binding residue" evidence="10">
    <location>
        <position position="210"/>
    </location>
    <ligand>
        <name>heme c</name>
        <dbReference type="ChEBI" id="CHEBI:61717"/>
        <label>2</label>
    </ligand>
    <ligandPart>
        <name>Fe</name>
        <dbReference type="ChEBI" id="CHEBI:18248"/>
    </ligandPart>
</feature>
<keyword evidence="2" id="KW-1003">Cell membrane</keyword>
<protein>
    <submittedName>
        <fullName evidence="12">Gluconate 2-dehydrogenase</fullName>
    </submittedName>
</protein>
<dbReference type="Gene3D" id="1.10.760.10">
    <property type="entry name" value="Cytochrome c-like domain"/>
    <property type="match status" value="3"/>
</dbReference>
<organism evidence="12 13">
    <name type="scientific">Pseudomonas syringae pv. aceris</name>
    <dbReference type="NCBI Taxonomy" id="199198"/>
    <lineage>
        <taxon>Bacteria</taxon>
        <taxon>Pseudomonadati</taxon>
        <taxon>Pseudomonadota</taxon>
        <taxon>Gammaproteobacteria</taxon>
        <taxon>Pseudomonadales</taxon>
        <taxon>Pseudomonadaceae</taxon>
        <taxon>Pseudomonas</taxon>
        <taxon>Pseudomonas syringae</taxon>
    </lineage>
</organism>
<reference evidence="12 13" key="1">
    <citation type="submission" date="2015-09" db="EMBL/GenBank/DDBJ databases">
        <title>Genome announcement of multiple Pseudomonas syringae strains.</title>
        <authorList>
            <person name="Thakur S."/>
            <person name="Wang P.W."/>
            <person name="Gong Y."/>
            <person name="Weir B.S."/>
            <person name="Guttman D.S."/>
        </authorList>
    </citation>
    <scope>NUCLEOTIDE SEQUENCE [LARGE SCALE GENOMIC DNA]</scope>
    <source>
        <strain evidence="12 13">ICMP2802</strain>
    </source>
</reference>
<keyword evidence="8" id="KW-0472">Membrane</keyword>
<feature type="domain" description="Cytochrome c" evidence="11">
    <location>
        <begin position="313"/>
        <end position="403"/>
    </location>
</feature>
<feature type="binding site" description="covalent" evidence="9">
    <location>
        <position position="206"/>
    </location>
    <ligand>
        <name>heme c</name>
        <dbReference type="ChEBI" id="CHEBI:61717"/>
        <label>2</label>
    </ligand>
</feature>
<feature type="binding site" description="covalent" evidence="9">
    <location>
        <position position="209"/>
    </location>
    <ligand>
        <name>heme c</name>
        <dbReference type="ChEBI" id="CHEBI:61717"/>
        <label>2</label>
    </ligand>
</feature>
<keyword evidence="3 9" id="KW-0349">Heme</keyword>
<keyword evidence="7 10" id="KW-0408">Iron</keyword>
<dbReference type="InterPro" id="IPR036909">
    <property type="entry name" value="Cyt_c-like_dom_sf"/>
</dbReference>
<comment type="caution">
    <text evidence="12">The sequence shown here is derived from an EMBL/GenBank/DDBJ whole genome shotgun (WGS) entry which is preliminary data.</text>
</comment>
<dbReference type="PANTHER" id="PTHR35008:SF8">
    <property type="entry name" value="ALCOHOL DEHYDROGENASE CYTOCHROME C SUBUNIT"/>
    <property type="match status" value="1"/>
</dbReference>
<evidence type="ECO:0000256" key="10">
    <source>
        <dbReference type="PIRSR" id="PIRSR000018-51"/>
    </source>
</evidence>
<evidence type="ECO:0000256" key="2">
    <source>
        <dbReference type="ARBA" id="ARBA00022475"/>
    </source>
</evidence>
<dbReference type="Pfam" id="PF13442">
    <property type="entry name" value="Cytochrome_CBB3"/>
    <property type="match status" value="1"/>
</dbReference>
<feature type="binding site" description="covalent" evidence="9">
    <location>
        <position position="329"/>
    </location>
    <ligand>
        <name>heme c</name>
        <dbReference type="ChEBI" id="CHEBI:61717"/>
        <label>3</label>
    </ligand>
</feature>
<sequence length="430" mass="45379">MKKLTKLAAVVVGCGIVGAAGFFGFAEYGQHRSFPAIAADTSAAAEVQVRRGQYVAATADCAACHTVPGHAPFAGGYVLNTPFGVIKASNITQDPGTGIGGWTLAQFDKAVRHGIGSHGYLYPAMPYTAYAKMTDQDVADLWAYMKTVTPVKQKVVENELPFPYNQRVLLAGWNLLFFKDQPLTPLPGVTAIVNRGDYLVNGPGHCAACHTAKNFLGGDVAQGFQGGTLQGWHAPDLTPNAHVGLGQWTTGDIVTYLKTGTSRQAVASGPMQEAVENSTQHLTDPDLQAIAAYLQHLPASPVQAKGAIAATDPQMVTGKVVVESQCEACHRSDGTGVRNMIPAFAGSAQVNATDPASLLHVVLMGAEGPMTSGNPTGAGMPRFDWKMPDEDIAAALTYIRNSWGNSAPGVTSDEVHRARTQLAAEPWLNR</sequence>
<gene>
    <name evidence="12" type="ORF">ALO91_03487</name>
</gene>
<dbReference type="GO" id="GO:0016614">
    <property type="term" value="F:oxidoreductase activity, acting on CH-OH group of donors"/>
    <property type="evidence" value="ECO:0007669"/>
    <property type="project" value="InterPro"/>
</dbReference>
<evidence type="ECO:0000313" key="12">
    <source>
        <dbReference type="EMBL" id="KPW19504.1"/>
    </source>
</evidence>
<dbReference type="AlphaFoldDB" id="A0A0L8IQQ1"/>
<evidence type="ECO:0000256" key="8">
    <source>
        <dbReference type="ARBA" id="ARBA00023136"/>
    </source>
</evidence>
<keyword evidence="6" id="KW-0677">Repeat</keyword>
<dbReference type="EMBL" id="LJPM01000281">
    <property type="protein sequence ID" value="KPW19504.1"/>
    <property type="molecule type" value="Genomic_DNA"/>
</dbReference>
<feature type="domain" description="Cytochrome c" evidence="11">
    <location>
        <begin position="191"/>
        <end position="298"/>
    </location>
</feature>
<dbReference type="GO" id="GO:0020037">
    <property type="term" value="F:heme binding"/>
    <property type="evidence" value="ECO:0007669"/>
    <property type="project" value="InterPro"/>
</dbReference>
<feature type="binding site" description="covalent" evidence="9">
    <location>
        <position position="61"/>
    </location>
    <ligand>
        <name>heme c</name>
        <dbReference type="ChEBI" id="CHEBI:61717"/>
        <label>1</label>
    </ligand>
</feature>
<dbReference type="InterPro" id="IPR014353">
    <property type="entry name" value="Membr-bd_ADH_cyt_c"/>
</dbReference>
<evidence type="ECO:0000256" key="5">
    <source>
        <dbReference type="ARBA" id="ARBA00022729"/>
    </source>
</evidence>
<keyword evidence="5" id="KW-0732">Signal</keyword>
<dbReference type="GO" id="GO:0005506">
    <property type="term" value="F:iron ion binding"/>
    <property type="evidence" value="ECO:0007669"/>
    <property type="project" value="InterPro"/>
</dbReference>
<evidence type="ECO:0000259" key="11">
    <source>
        <dbReference type="PROSITE" id="PS51007"/>
    </source>
</evidence>
<proteinExistence type="predicted"/>
<dbReference type="Pfam" id="PF00034">
    <property type="entry name" value="Cytochrom_C"/>
    <property type="match status" value="2"/>
</dbReference>
<dbReference type="PATRIC" id="fig|199198.4.peg.2368"/>
<dbReference type="RefSeq" id="WP_004407759.1">
    <property type="nucleotide sequence ID" value="NZ_LGAR01000114.1"/>
</dbReference>
<evidence type="ECO:0000256" key="6">
    <source>
        <dbReference type="ARBA" id="ARBA00022737"/>
    </source>
</evidence>
<evidence type="ECO:0000256" key="7">
    <source>
        <dbReference type="ARBA" id="ARBA00023004"/>
    </source>
</evidence>
<evidence type="ECO:0000256" key="9">
    <source>
        <dbReference type="PIRSR" id="PIRSR000018-50"/>
    </source>
</evidence>
<dbReference type="GO" id="GO:0005886">
    <property type="term" value="C:plasma membrane"/>
    <property type="evidence" value="ECO:0007669"/>
    <property type="project" value="UniProtKB-SubCell"/>
</dbReference>
<feature type="binding site" description="covalent" evidence="9">
    <location>
        <position position="64"/>
    </location>
    <ligand>
        <name>heme c</name>
        <dbReference type="ChEBI" id="CHEBI:61717"/>
        <label>1</label>
    </ligand>
</feature>
<name>A0A0L8IQQ1_PSESX</name>
<feature type="binding site" description="axial binding residue" evidence="10">
    <location>
        <position position="330"/>
    </location>
    <ligand>
        <name>heme c</name>
        <dbReference type="ChEBI" id="CHEBI:61717"/>
        <label>3</label>
    </ligand>
    <ligandPart>
        <name>Fe</name>
        <dbReference type="ChEBI" id="CHEBI:18248"/>
    </ligandPart>
</feature>
<evidence type="ECO:0000256" key="4">
    <source>
        <dbReference type="ARBA" id="ARBA00022723"/>
    </source>
</evidence>